<comment type="similarity">
    <text evidence="1">Belongs to the UPF0339 family. Duplicated subfamily.</text>
</comment>
<dbReference type="HOGENOM" id="CLU_163886_0_0_6"/>
<dbReference type="Gene3D" id="2.30.29.80">
    <property type="match status" value="1"/>
</dbReference>
<dbReference type="Proteomes" id="UP000000998">
    <property type="component" value="Chromosome"/>
</dbReference>
<organism evidence="3 4">
    <name type="scientific">Marinobacter nauticus (strain ATCC 700491 / DSM 11845 / VT8)</name>
    <name type="common">Marinobacter aquaeolei</name>
    <dbReference type="NCBI Taxonomy" id="351348"/>
    <lineage>
        <taxon>Bacteria</taxon>
        <taxon>Pseudomonadati</taxon>
        <taxon>Pseudomonadota</taxon>
        <taxon>Gammaproteobacteria</taxon>
        <taxon>Pseudomonadales</taxon>
        <taxon>Marinobacteraceae</taxon>
        <taxon>Marinobacter</taxon>
    </lineage>
</organism>
<dbReference type="SUPFAM" id="SSF160113">
    <property type="entry name" value="YegP-like"/>
    <property type="match status" value="2"/>
</dbReference>
<evidence type="ECO:0000313" key="4">
    <source>
        <dbReference type="Proteomes" id="UP000000998"/>
    </source>
</evidence>
<dbReference type="eggNOG" id="COG3422">
    <property type="taxonomic scope" value="Bacteria"/>
</dbReference>
<sequence>MSARYELFRSVQNANYYFRLKAGNGEIILQSEGYLNKGGAENGVESVRRHSPMDRCYDRKTSTAGQPYFVLNALNGQAIGKSQMYSSTYARDRGIESVKANGPNAPLVDLT</sequence>
<feature type="domain" description="DUF1508" evidence="2">
    <location>
        <begin position="13"/>
        <end position="58"/>
    </location>
</feature>
<dbReference type="OrthoDB" id="9802792at2"/>
<proteinExistence type="inferred from homology"/>
<dbReference type="PANTHER" id="PTHR40606:SF1">
    <property type="entry name" value="UPF0339 PROTEIN YEGP"/>
    <property type="match status" value="1"/>
</dbReference>
<gene>
    <name evidence="3" type="ordered locus">Maqu_0417</name>
</gene>
<dbReference type="STRING" id="351348.Maqu_0417"/>
<dbReference type="KEGG" id="maq:Maqu_0417"/>
<dbReference type="EMBL" id="CP000514">
    <property type="protein sequence ID" value="ABM17520.1"/>
    <property type="molecule type" value="Genomic_DNA"/>
</dbReference>
<dbReference type="InterPro" id="IPR036913">
    <property type="entry name" value="YegP-like_sf"/>
</dbReference>
<dbReference type="AlphaFoldDB" id="A1TXQ1"/>
<protein>
    <recommendedName>
        <fullName evidence="2">DUF1508 domain-containing protein</fullName>
    </recommendedName>
</protein>
<name>A1TXQ1_MARN8</name>
<evidence type="ECO:0000313" key="3">
    <source>
        <dbReference type="EMBL" id="ABM17520.1"/>
    </source>
</evidence>
<dbReference type="InterPro" id="IPR051141">
    <property type="entry name" value="UPF0339_domain"/>
</dbReference>
<evidence type="ECO:0000259" key="2">
    <source>
        <dbReference type="Pfam" id="PF07411"/>
    </source>
</evidence>
<dbReference type="InterPro" id="IPR010879">
    <property type="entry name" value="DUF1508"/>
</dbReference>
<dbReference type="PANTHER" id="PTHR40606">
    <property type="match status" value="1"/>
</dbReference>
<feature type="domain" description="DUF1508" evidence="2">
    <location>
        <begin position="63"/>
        <end position="109"/>
    </location>
</feature>
<dbReference type="RefSeq" id="WP_011783965.1">
    <property type="nucleotide sequence ID" value="NC_008740.1"/>
</dbReference>
<reference evidence="4" key="1">
    <citation type="journal article" date="2011" name="Appl. Environ. Microbiol.">
        <title>Genomic potential of Marinobacter aquaeolei, a biogeochemical 'opportunitroph'.</title>
        <authorList>
            <person name="Singer E."/>
            <person name="Webb E.A."/>
            <person name="Nelson W.C."/>
            <person name="Heidelberg J.F."/>
            <person name="Ivanova N."/>
            <person name="Pati A."/>
            <person name="Edwards K.J."/>
        </authorList>
    </citation>
    <scope>NUCLEOTIDE SEQUENCE [LARGE SCALE GENOMIC DNA]</scope>
    <source>
        <strain evidence="4">ATCC 700491 / DSM 11845 / VT8</strain>
    </source>
</reference>
<accession>A1TXQ1</accession>
<dbReference type="Pfam" id="PF07411">
    <property type="entry name" value="DUF1508"/>
    <property type="match status" value="2"/>
</dbReference>
<evidence type="ECO:0000256" key="1">
    <source>
        <dbReference type="ARBA" id="ARBA00007576"/>
    </source>
</evidence>